<name>A0A392TUL9_9FABA</name>
<accession>A0A392TUL9</accession>
<evidence type="ECO:0000313" key="2">
    <source>
        <dbReference type="Proteomes" id="UP000265520"/>
    </source>
</evidence>
<comment type="caution">
    <text evidence="1">The sequence shown here is derived from an EMBL/GenBank/DDBJ whole genome shotgun (WGS) entry which is preliminary data.</text>
</comment>
<protein>
    <submittedName>
        <fullName evidence="1">Uncharacterized protein</fullName>
    </submittedName>
</protein>
<dbReference type="Proteomes" id="UP000265520">
    <property type="component" value="Unassembled WGS sequence"/>
</dbReference>
<feature type="non-terminal residue" evidence="1">
    <location>
        <position position="1"/>
    </location>
</feature>
<dbReference type="AlphaFoldDB" id="A0A392TUL9"/>
<dbReference type="EMBL" id="LXQA010654801">
    <property type="protein sequence ID" value="MCI64394.1"/>
    <property type="molecule type" value="Genomic_DNA"/>
</dbReference>
<sequence>SVVGGGVLDDGKPGSVFGGGVLDDGKPVVSFLIRLLLFGLRT</sequence>
<organism evidence="1 2">
    <name type="scientific">Trifolium medium</name>
    <dbReference type="NCBI Taxonomy" id="97028"/>
    <lineage>
        <taxon>Eukaryota</taxon>
        <taxon>Viridiplantae</taxon>
        <taxon>Streptophyta</taxon>
        <taxon>Embryophyta</taxon>
        <taxon>Tracheophyta</taxon>
        <taxon>Spermatophyta</taxon>
        <taxon>Magnoliopsida</taxon>
        <taxon>eudicotyledons</taxon>
        <taxon>Gunneridae</taxon>
        <taxon>Pentapetalae</taxon>
        <taxon>rosids</taxon>
        <taxon>fabids</taxon>
        <taxon>Fabales</taxon>
        <taxon>Fabaceae</taxon>
        <taxon>Papilionoideae</taxon>
        <taxon>50 kb inversion clade</taxon>
        <taxon>NPAAA clade</taxon>
        <taxon>Hologalegina</taxon>
        <taxon>IRL clade</taxon>
        <taxon>Trifolieae</taxon>
        <taxon>Trifolium</taxon>
    </lineage>
</organism>
<evidence type="ECO:0000313" key="1">
    <source>
        <dbReference type="EMBL" id="MCI64394.1"/>
    </source>
</evidence>
<keyword evidence="2" id="KW-1185">Reference proteome</keyword>
<proteinExistence type="predicted"/>
<reference evidence="1 2" key="1">
    <citation type="journal article" date="2018" name="Front. Plant Sci.">
        <title>Red Clover (Trifolium pratense) and Zigzag Clover (T. medium) - A Picture of Genomic Similarities and Differences.</title>
        <authorList>
            <person name="Dluhosova J."/>
            <person name="Istvanek J."/>
            <person name="Nedelnik J."/>
            <person name="Repkova J."/>
        </authorList>
    </citation>
    <scope>NUCLEOTIDE SEQUENCE [LARGE SCALE GENOMIC DNA]</scope>
    <source>
        <strain evidence="2">cv. 10/8</strain>
        <tissue evidence="1">Leaf</tissue>
    </source>
</reference>